<feature type="transmembrane region" description="Helical" evidence="1">
    <location>
        <begin position="52"/>
        <end position="71"/>
    </location>
</feature>
<dbReference type="Pfam" id="PF02517">
    <property type="entry name" value="Rce1-like"/>
    <property type="match status" value="1"/>
</dbReference>
<accession>A0AA43RHS9</accession>
<feature type="transmembrane region" description="Helical" evidence="1">
    <location>
        <begin position="254"/>
        <end position="277"/>
    </location>
</feature>
<proteinExistence type="predicted"/>
<protein>
    <submittedName>
        <fullName evidence="3">CPBP family intramembrane metalloprotease</fullName>
        <ecNumber evidence="3">3.4.-.-</ecNumber>
    </submittedName>
</protein>
<keyword evidence="1" id="KW-0472">Membrane</keyword>
<keyword evidence="1" id="KW-1133">Transmembrane helix</keyword>
<feature type="transmembrane region" description="Helical" evidence="1">
    <location>
        <begin position="171"/>
        <end position="191"/>
    </location>
</feature>
<dbReference type="PANTHER" id="PTHR36435">
    <property type="entry name" value="SLR1288 PROTEIN"/>
    <property type="match status" value="1"/>
</dbReference>
<feature type="domain" description="CAAX prenyl protease 2/Lysostaphin resistance protein A-like" evidence="2">
    <location>
        <begin position="135"/>
        <end position="235"/>
    </location>
</feature>
<keyword evidence="3" id="KW-0645">Protease</keyword>
<dbReference type="GO" id="GO:0008237">
    <property type="term" value="F:metallopeptidase activity"/>
    <property type="evidence" value="ECO:0007669"/>
    <property type="project" value="UniProtKB-KW"/>
</dbReference>
<reference evidence="3" key="1">
    <citation type="submission" date="2023-07" db="EMBL/GenBank/DDBJ databases">
        <title>Between Cages and Wild: Unraveling the Impact of Captivity on Animal Microbiomes and Antimicrobial Resistance.</title>
        <authorList>
            <person name="Schmartz G.P."/>
            <person name="Rehner J."/>
            <person name="Schuff M.J."/>
            <person name="Becker S.L."/>
            <person name="Kravczyk M."/>
            <person name="Gurevich A."/>
            <person name="Francke R."/>
            <person name="Mueller R."/>
            <person name="Keller V."/>
            <person name="Keller A."/>
        </authorList>
    </citation>
    <scope>NUCLEOTIDE SEQUENCE</scope>
    <source>
        <strain evidence="3">S12M_St_49</strain>
    </source>
</reference>
<feature type="transmembrane region" description="Helical" evidence="1">
    <location>
        <begin position="132"/>
        <end position="150"/>
    </location>
</feature>
<comment type="caution">
    <text evidence="3">The sequence shown here is derived from an EMBL/GenBank/DDBJ whole genome shotgun (WGS) entry which is preliminary data.</text>
</comment>
<feature type="transmembrane region" description="Helical" evidence="1">
    <location>
        <begin position="222"/>
        <end position="242"/>
    </location>
</feature>
<dbReference type="EC" id="3.4.-.-" evidence="3"/>
<keyword evidence="3" id="KW-0482">Metalloprotease</keyword>
<organism evidence="3 4">
    <name type="scientific">Phoenicibacter congonensis</name>
    <dbReference type="NCBI Taxonomy" id="1944646"/>
    <lineage>
        <taxon>Bacteria</taxon>
        <taxon>Bacillati</taxon>
        <taxon>Actinomycetota</taxon>
        <taxon>Coriobacteriia</taxon>
        <taxon>Eggerthellales</taxon>
        <taxon>Eggerthellaceae</taxon>
        <taxon>Phoenicibacter</taxon>
    </lineage>
</organism>
<evidence type="ECO:0000313" key="3">
    <source>
        <dbReference type="EMBL" id="MDO4842064.1"/>
    </source>
</evidence>
<keyword evidence="3" id="KW-0378">Hydrolase</keyword>
<name>A0AA43RHS9_9ACTN</name>
<dbReference type="EMBL" id="JAUMVS010000085">
    <property type="protein sequence ID" value="MDO4842064.1"/>
    <property type="molecule type" value="Genomic_DNA"/>
</dbReference>
<keyword evidence="1" id="KW-0812">Transmembrane</keyword>
<evidence type="ECO:0000256" key="1">
    <source>
        <dbReference type="SAM" id="Phobius"/>
    </source>
</evidence>
<feature type="transmembrane region" description="Helical" evidence="1">
    <location>
        <begin position="92"/>
        <end position="112"/>
    </location>
</feature>
<dbReference type="GO" id="GO:0080120">
    <property type="term" value="P:CAAX-box protein maturation"/>
    <property type="evidence" value="ECO:0007669"/>
    <property type="project" value="UniProtKB-ARBA"/>
</dbReference>
<sequence length="308" mass="33434">MNKFRSFRTKHFIIFSVIAVVLIWAVLFRYCVGWSYDAIFEGMNIDDRILEGLNPIYCDGMIILIAALILWASDRLDIFTRKGKGFVHGCKVAAFPLIAFTVAIIFFVVGMVATDPSEAAKYGYEINVTFDFASVLIILSFCFVGLAEEITLRGITAQTLLEGFGTSRAGIWKAAIISGVCFGAIHSINLAHASAGFVIPQMVSAAGGGIFYAAIYFRSGNIWPVVIVHSLNDIMASVSIWLGGGSMGTAMDAAGSTISIFPFVWMIVEVSLAIYLLRPKKIGEVAESWPEIAAKDAETEEPTPAEEA</sequence>
<dbReference type="GO" id="GO:0004175">
    <property type="term" value="F:endopeptidase activity"/>
    <property type="evidence" value="ECO:0007669"/>
    <property type="project" value="UniProtKB-ARBA"/>
</dbReference>
<feature type="transmembrane region" description="Helical" evidence="1">
    <location>
        <begin position="197"/>
        <end position="215"/>
    </location>
</feature>
<dbReference type="InterPro" id="IPR052710">
    <property type="entry name" value="CAAX_protease"/>
</dbReference>
<dbReference type="AlphaFoldDB" id="A0AA43RHS9"/>
<gene>
    <name evidence="3" type="ORF">Q3982_05250</name>
</gene>
<dbReference type="Proteomes" id="UP001168575">
    <property type="component" value="Unassembled WGS sequence"/>
</dbReference>
<evidence type="ECO:0000259" key="2">
    <source>
        <dbReference type="Pfam" id="PF02517"/>
    </source>
</evidence>
<feature type="transmembrane region" description="Helical" evidence="1">
    <location>
        <begin position="12"/>
        <end position="32"/>
    </location>
</feature>
<keyword evidence="4" id="KW-1185">Reference proteome</keyword>
<evidence type="ECO:0000313" key="4">
    <source>
        <dbReference type="Proteomes" id="UP001168575"/>
    </source>
</evidence>
<dbReference type="InterPro" id="IPR003675">
    <property type="entry name" value="Rce1/LyrA-like_dom"/>
</dbReference>
<dbReference type="PANTHER" id="PTHR36435:SF1">
    <property type="entry name" value="CAAX AMINO TERMINAL PROTEASE FAMILY PROTEIN"/>
    <property type="match status" value="1"/>
</dbReference>